<dbReference type="EMBL" id="WBPP01000001">
    <property type="protein sequence ID" value="KAB2400712.1"/>
    <property type="molecule type" value="Genomic_DNA"/>
</dbReference>
<reference evidence="1 2" key="1">
    <citation type="submission" date="2019-10" db="EMBL/GenBank/DDBJ databases">
        <title>Bacillus from the desert of Cuatro Cinegas, Coahuila.</title>
        <authorList>
            <person name="Olmedo-Alvarez G."/>
            <person name="Saldana S."/>
            <person name="Barcelo D."/>
        </authorList>
    </citation>
    <scope>NUCLEOTIDE SEQUENCE [LARGE SCALE GENOMIC DNA]</scope>
    <source>
        <strain evidence="1 2">CH417_13T</strain>
    </source>
</reference>
<protein>
    <recommendedName>
        <fullName evidence="3">DUF1292 domain-containing protein</fullName>
    </recommendedName>
</protein>
<organism evidence="1 2">
    <name type="scientific">Bacillus cereus</name>
    <dbReference type="NCBI Taxonomy" id="1396"/>
    <lineage>
        <taxon>Bacteria</taxon>
        <taxon>Bacillati</taxon>
        <taxon>Bacillota</taxon>
        <taxon>Bacilli</taxon>
        <taxon>Bacillales</taxon>
        <taxon>Bacillaceae</taxon>
        <taxon>Bacillus</taxon>
        <taxon>Bacillus cereus group</taxon>
    </lineage>
</organism>
<evidence type="ECO:0000313" key="1">
    <source>
        <dbReference type="EMBL" id="KAB2400712.1"/>
    </source>
</evidence>
<gene>
    <name evidence="1" type="ORF">F8172_00085</name>
</gene>
<proteinExistence type="predicted"/>
<name>A0A9W7QK75_BACCE</name>
<dbReference type="Proteomes" id="UP000475765">
    <property type="component" value="Unassembled WGS sequence"/>
</dbReference>
<sequence>MSMYAEDFTNTVVISEGRKYKISKIETIDLSEQKEKPEGTIQVTHVIEGFDVPIYFIIDNEDDSFTFGMYVGQGVPLLVTVTDEEVFKRAVQLVASLEDEEN</sequence>
<evidence type="ECO:0008006" key="3">
    <source>
        <dbReference type="Google" id="ProtNLM"/>
    </source>
</evidence>
<comment type="caution">
    <text evidence="1">The sequence shown here is derived from an EMBL/GenBank/DDBJ whole genome shotgun (WGS) entry which is preliminary data.</text>
</comment>
<accession>A0A9W7QK75</accession>
<dbReference type="AlphaFoldDB" id="A0A9W7QK75"/>
<dbReference type="RefSeq" id="WP_151521454.1">
    <property type="nucleotide sequence ID" value="NZ_WBPL01000011.1"/>
</dbReference>
<evidence type="ECO:0000313" key="2">
    <source>
        <dbReference type="Proteomes" id="UP000475765"/>
    </source>
</evidence>